<comment type="caution">
    <text evidence="2">The sequence shown here is derived from an EMBL/GenBank/DDBJ whole genome shotgun (WGS) entry which is preliminary data.</text>
</comment>
<evidence type="ECO:0000313" key="3">
    <source>
        <dbReference type="Proteomes" id="UP000243579"/>
    </source>
</evidence>
<dbReference type="AlphaFoldDB" id="A0A1V9ZFB9"/>
<feature type="region of interest" description="Disordered" evidence="1">
    <location>
        <begin position="132"/>
        <end position="157"/>
    </location>
</feature>
<dbReference type="Proteomes" id="UP000243579">
    <property type="component" value="Unassembled WGS sequence"/>
</dbReference>
<dbReference type="OrthoDB" id="78998at2759"/>
<sequence>MATATAATPPTTMAGLPAVRRYVRANSHLSLLLRRKRVSFAPAATTFEFDVAYGGSALPGETGPPIGLARRHARAMTTGLAMHPGVVRKFDHFERIQLLKQAKYDVTDIATFCLEAVATRASRMETRAELLRERLKRPREDDGAEDDDEVKPPQRPR</sequence>
<keyword evidence="3" id="KW-1185">Reference proteome</keyword>
<accession>A0A1V9ZFB9</accession>
<dbReference type="EMBL" id="JNBR01000133">
    <property type="protein sequence ID" value="OQR96694.1"/>
    <property type="molecule type" value="Genomic_DNA"/>
</dbReference>
<feature type="compositionally biased region" description="Basic and acidic residues" evidence="1">
    <location>
        <begin position="132"/>
        <end position="141"/>
    </location>
</feature>
<name>A0A1V9ZFB9_ACHHY</name>
<gene>
    <name evidence="2" type="ORF">ACHHYP_13816</name>
</gene>
<organism evidence="2 3">
    <name type="scientific">Achlya hypogyna</name>
    <name type="common">Oomycete</name>
    <name type="synonym">Protoachlya hypogyna</name>
    <dbReference type="NCBI Taxonomy" id="1202772"/>
    <lineage>
        <taxon>Eukaryota</taxon>
        <taxon>Sar</taxon>
        <taxon>Stramenopiles</taxon>
        <taxon>Oomycota</taxon>
        <taxon>Saprolegniomycetes</taxon>
        <taxon>Saprolegniales</taxon>
        <taxon>Achlyaceae</taxon>
        <taxon>Achlya</taxon>
    </lineage>
</organism>
<evidence type="ECO:0000256" key="1">
    <source>
        <dbReference type="SAM" id="MobiDB-lite"/>
    </source>
</evidence>
<proteinExistence type="predicted"/>
<reference evidence="2 3" key="1">
    <citation type="journal article" date="2014" name="Genome Biol. Evol.">
        <title>The secreted proteins of Achlya hypogyna and Thraustotheca clavata identify the ancestral oomycete secretome and reveal gene acquisitions by horizontal gene transfer.</title>
        <authorList>
            <person name="Misner I."/>
            <person name="Blouin N."/>
            <person name="Leonard G."/>
            <person name="Richards T.A."/>
            <person name="Lane C.E."/>
        </authorList>
    </citation>
    <scope>NUCLEOTIDE SEQUENCE [LARGE SCALE GENOMIC DNA]</scope>
    <source>
        <strain evidence="2 3">ATCC 48635</strain>
    </source>
</reference>
<protein>
    <submittedName>
        <fullName evidence="2">Uncharacterized protein</fullName>
    </submittedName>
</protein>
<evidence type="ECO:0000313" key="2">
    <source>
        <dbReference type="EMBL" id="OQR96694.1"/>
    </source>
</evidence>